<accession>A0A149RPF7</accession>
<gene>
    <name evidence="2" type="ORF">AD933_07230</name>
</gene>
<feature type="compositionally biased region" description="Low complexity" evidence="1">
    <location>
        <begin position="132"/>
        <end position="153"/>
    </location>
</feature>
<feature type="region of interest" description="Disordered" evidence="1">
    <location>
        <begin position="356"/>
        <end position="390"/>
    </location>
</feature>
<evidence type="ECO:0000313" key="2">
    <source>
        <dbReference type="EMBL" id="KXV16164.1"/>
    </source>
</evidence>
<dbReference type="AlphaFoldDB" id="A0A149RPF7"/>
<feature type="compositionally biased region" description="Basic and acidic residues" evidence="1">
    <location>
        <begin position="109"/>
        <end position="120"/>
    </location>
</feature>
<name>A0A149RPF7_9PROT</name>
<dbReference type="PATRIC" id="fig|178901.13.peg.2120"/>
<dbReference type="EMBL" id="LHZF01000160">
    <property type="protein sequence ID" value="KXV16164.1"/>
    <property type="molecule type" value="Genomic_DNA"/>
</dbReference>
<protein>
    <submittedName>
        <fullName evidence="2">Uncharacterized protein</fullName>
    </submittedName>
</protein>
<evidence type="ECO:0000256" key="1">
    <source>
        <dbReference type="SAM" id="MobiDB-lite"/>
    </source>
</evidence>
<evidence type="ECO:0000313" key="3">
    <source>
        <dbReference type="Proteomes" id="UP000075526"/>
    </source>
</evidence>
<feature type="region of interest" description="Disordered" evidence="1">
    <location>
        <begin position="83"/>
        <end position="161"/>
    </location>
</feature>
<organism evidence="2 3">
    <name type="scientific">Acetobacter malorum</name>
    <dbReference type="NCBI Taxonomy" id="178901"/>
    <lineage>
        <taxon>Bacteria</taxon>
        <taxon>Pseudomonadati</taxon>
        <taxon>Pseudomonadota</taxon>
        <taxon>Alphaproteobacteria</taxon>
        <taxon>Acetobacterales</taxon>
        <taxon>Acetobacteraceae</taxon>
        <taxon>Acetobacter</taxon>
    </lineage>
</organism>
<feature type="compositionally biased region" description="Polar residues" evidence="1">
    <location>
        <begin position="86"/>
        <end position="103"/>
    </location>
</feature>
<reference evidence="2 3" key="1">
    <citation type="submission" date="2015-06" db="EMBL/GenBank/DDBJ databases">
        <title>Improved classification and identification of acetic acid bacteria using matrix-assisted laser desorption/ionization time-of-flight mass spectrometry; Gluconobacter nephelii and Gluconobacter uchimurae are later heterotypic synonyms of Gluconobacter japonicus and Gluconobacter oxydans, respectively.</title>
        <authorList>
            <person name="Li L."/>
            <person name="Cleenwerck I."/>
            <person name="De Vuyst L."/>
            <person name="Vandamme P."/>
        </authorList>
    </citation>
    <scope>NUCLEOTIDE SEQUENCE [LARGE SCALE GENOMIC DNA]</scope>
    <source>
        <strain evidence="2 3">LMG 1552</strain>
    </source>
</reference>
<dbReference type="RefSeq" id="WP_061508119.1">
    <property type="nucleotide sequence ID" value="NZ_LHZF01000160.1"/>
</dbReference>
<dbReference type="Proteomes" id="UP000075526">
    <property type="component" value="Unassembled WGS sequence"/>
</dbReference>
<proteinExistence type="predicted"/>
<sequence length="531" mass="55379">MSEMLIDELVVRLGLDTTSLQSEAKQTTQLLDKLRQSAEQTATSTRQASTQATSALARMRGEAVRLLAVLSGGRGLNRLLADLSTPAGQTTPRTSRSASTGIPSLSAHATRETRAARTDRNPTAQGALFPFSRRGGSANSSRSSHSATSSGPSITRSMGTFAGAPTGASHLSRFGTLRTDVFSGLAALAVTSTGPFSGSPAAAFFTRMPGAPHAFASGHSAAKGALAARPASSPSHIIQRIEQAFPNTGFPFRNQTGQGRLSHRAQRSAATTAQITLPSTAHSAQMLQNHTPKNPLMRPFVRSHTVQKNVEKRTLPQAFSAPMPHRTSFLGTPLSSSRTQAEQTVSTALTQLITQAAHRATRSPTTHPTGQRDVSHAFPSPADPRGSRTSLKLSLARPAAGYPAARSLTIPISSLSPNHTVTGQTPLRSPHTDALTAQTRTLSRTLATLHVHAGRALAVQPYLPGSPLLHAAASQSTSHLTSTPRPTTTTHIGPVTITVPSGNPQAIAQALQGLGGGDSHTLTSLATIGTV</sequence>
<comment type="caution">
    <text evidence="2">The sequence shown here is derived from an EMBL/GenBank/DDBJ whole genome shotgun (WGS) entry which is preliminary data.</text>
</comment>